<dbReference type="RefSeq" id="WP_097372439.1">
    <property type="nucleotide sequence ID" value="NZ_CP021404.1"/>
</dbReference>
<dbReference type="InterPro" id="IPR050832">
    <property type="entry name" value="Bact_Acetyltransf"/>
</dbReference>
<evidence type="ECO:0000259" key="3">
    <source>
        <dbReference type="PROSITE" id="PS51186"/>
    </source>
</evidence>
<keyword evidence="5" id="KW-1185">Reference proteome</keyword>
<dbReference type="PANTHER" id="PTHR43877">
    <property type="entry name" value="AMINOALKYLPHOSPHONATE N-ACETYLTRANSFERASE-RELATED-RELATED"/>
    <property type="match status" value="1"/>
</dbReference>
<dbReference type="KEGG" id="cmag:CBW24_01395"/>
<organism evidence="4 5">
    <name type="scientific">Pacificitalea manganoxidans</name>
    <dbReference type="NCBI Taxonomy" id="1411902"/>
    <lineage>
        <taxon>Bacteria</taxon>
        <taxon>Pseudomonadati</taxon>
        <taxon>Pseudomonadota</taxon>
        <taxon>Alphaproteobacteria</taxon>
        <taxon>Rhodobacterales</taxon>
        <taxon>Paracoccaceae</taxon>
        <taxon>Pacificitalea</taxon>
    </lineage>
</organism>
<dbReference type="InterPro" id="IPR016181">
    <property type="entry name" value="Acyl_CoA_acyltransferase"/>
</dbReference>
<keyword evidence="1 4" id="KW-0808">Transferase</keyword>
<evidence type="ECO:0000313" key="4">
    <source>
        <dbReference type="EMBL" id="ATI40795.1"/>
    </source>
</evidence>
<dbReference type="Pfam" id="PF00583">
    <property type="entry name" value="Acetyltransf_1"/>
    <property type="match status" value="1"/>
</dbReference>
<dbReference type="Gene3D" id="3.40.630.30">
    <property type="match status" value="1"/>
</dbReference>
<evidence type="ECO:0000256" key="2">
    <source>
        <dbReference type="ARBA" id="ARBA00023315"/>
    </source>
</evidence>
<evidence type="ECO:0000256" key="1">
    <source>
        <dbReference type="ARBA" id="ARBA00022679"/>
    </source>
</evidence>
<dbReference type="EMBL" id="CP021404">
    <property type="protein sequence ID" value="ATI40795.1"/>
    <property type="molecule type" value="Genomic_DNA"/>
</dbReference>
<dbReference type="Proteomes" id="UP000219050">
    <property type="component" value="Chromosome"/>
</dbReference>
<proteinExistence type="predicted"/>
<protein>
    <submittedName>
        <fullName evidence="4">GNAT family N-acetyltransferase</fullName>
    </submittedName>
</protein>
<sequence>MSDPVLREAAPTEPGARALLAASHALMQQMFPAESNHYLSVEALAAPDVRFFLVERDGVALGCAALALREGYGEVKSMFVAPEARGSGTGRLLMLALEDAARAAGLPLMRLETGDTLDAAHRLYARHGFVTRGPFGDYSEDPRSVFMEKDVAAIAGS</sequence>
<accession>A0A291LWI5</accession>
<dbReference type="PANTHER" id="PTHR43877:SF5">
    <property type="entry name" value="BLL8307 PROTEIN"/>
    <property type="match status" value="1"/>
</dbReference>
<dbReference type="AlphaFoldDB" id="A0A291LWI5"/>
<feature type="domain" description="N-acetyltransferase" evidence="3">
    <location>
        <begin position="4"/>
        <end position="152"/>
    </location>
</feature>
<dbReference type="CDD" id="cd04301">
    <property type="entry name" value="NAT_SF"/>
    <property type="match status" value="1"/>
</dbReference>
<dbReference type="PROSITE" id="PS51186">
    <property type="entry name" value="GNAT"/>
    <property type="match status" value="1"/>
</dbReference>
<dbReference type="GO" id="GO:0016747">
    <property type="term" value="F:acyltransferase activity, transferring groups other than amino-acyl groups"/>
    <property type="evidence" value="ECO:0007669"/>
    <property type="project" value="InterPro"/>
</dbReference>
<dbReference type="OrthoDB" id="9803233at2"/>
<reference evidence="4 5" key="1">
    <citation type="submission" date="2017-05" db="EMBL/GenBank/DDBJ databases">
        <title>Comparative genomic and metabolic analysis of manganese-oxidizing mechanisms in Celeribater manganoxidans DY25T: its adaption to the environment of polymetallic nodule.</title>
        <authorList>
            <person name="Wang X."/>
        </authorList>
    </citation>
    <scope>NUCLEOTIDE SEQUENCE [LARGE SCALE GENOMIC DNA]</scope>
    <source>
        <strain evidence="4 5">DY25</strain>
    </source>
</reference>
<name>A0A291LWI5_9RHOB</name>
<dbReference type="InterPro" id="IPR000182">
    <property type="entry name" value="GNAT_dom"/>
</dbReference>
<evidence type="ECO:0000313" key="5">
    <source>
        <dbReference type="Proteomes" id="UP000219050"/>
    </source>
</evidence>
<dbReference type="SUPFAM" id="SSF55729">
    <property type="entry name" value="Acyl-CoA N-acyltransferases (Nat)"/>
    <property type="match status" value="1"/>
</dbReference>
<gene>
    <name evidence="4" type="ORF">CBW24_01395</name>
</gene>
<keyword evidence="2" id="KW-0012">Acyltransferase</keyword>